<name>A0A521FCG5_9SPHI</name>
<protein>
    <submittedName>
        <fullName evidence="1">Uncharacterized protein</fullName>
    </submittedName>
</protein>
<dbReference type="AlphaFoldDB" id="A0A521FCG5"/>
<evidence type="ECO:0000313" key="2">
    <source>
        <dbReference type="Proteomes" id="UP000320300"/>
    </source>
</evidence>
<evidence type="ECO:0000313" key="1">
    <source>
        <dbReference type="EMBL" id="SMO93846.1"/>
    </source>
</evidence>
<dbReference type="Proteomes" id="UP000320300">
    <property type="component" value="Unassembled WGS sequence"/>
</dbReference>
<accession>A0A521FCG5</accession>
<organism evidence="1 2">
    <name type="scientific">Pedobacter westerhofensis</name>
    <dbReference type="NCBI Taxonomy" id="425512"/>
    <lineage>
        <taxon>Bacteria</taxon>
        <taxon>Pseudomonadati</taxon>
        <taxon>Bacteroidota</taxon>
        <taxon>Sphingobacteriia</taxon>
        <taxon>Sphingobacteriales</taxon>
        <taxon>Sphingobacteriaceae</taxon>
        <taxon>Pedobacter</taxon>
    </lineage>
</organism>
<reference evidence="1 2" key="1">
    <citation type="submission" date="2017-05" db="EMBL/GenBank/DDBJ databases">
        <authorList>
            <person name="Varghese N."/>
            <person name="Submissions S."/>
        </authorList>
    </citation>
    <scope>NUCLEOTIDE SEQUENCE [LARGE SCALE GENOMIC DNA]</scope>
    <source>
        <strain evidence="1 2">DSM 19036</strain>
    </source>
</reference>
<dbReference type="RefSeq" id="WP_142530101.1">
    <property type="nucleotide sequence ID" value="NZ_CBCSJO010000001.1"/>
</dbReference>
<gene>
    <name evidence="1" type="ORF">SAMN06265348_111126</name>
</gene>
<keyword evidence="2" id="KW-1185">Reference proteome</keyword>
<sequence length="123" mass="13872">MKPLKQRVTELEKSMSLLVHHMQDINHSIATGFEKLEKNFSIIDGNFSIIQRNFSIIEDKFNTVNGKIDSLRGNSTVTMEIVENKLDDLKAEIIKINDVTGYSEMTANNSNLKIVKASSISKD</sequence>
<dbReference type="OrthoDB" id="771850at2"/>
<proteinExistence type="predicted"/>
<dbReference type="EMBL" id="FXTN01000011">
    <property type="protein sequence ID" value="SMO93846.1"/>
    <property type="molecule type" value="Genomic_DNA"/>
</dbReference>